<proteinExistence type="predicted"/>
<dbReference type="PROSITE" id="PS50112">
    <property type="entry name" value="PAS"/>
    <property type="match status" value="1"/>
</dbReference>
<keyword evidence="5 16" id="KW-0597">Phosphoprotein</keyword>
<keyword evidence="23" id="KW-1185">Reference proteome</keyword>
<dbReference type="RefSeq" id="WP_252589656.1">
    <property type="nucleotide sequence ID" value="NZ_JAMWYS010000058.1"/>
</dbReference>
<keyword evidence="9" id="KW-0418">Kinase</keyword>
<dbReference type="PROSITE" id="PS50113">
    <property type="entry name" value="PAC"/>
    <property type="match status" value="1"/>
</dbReference>
<keyword evidence="6" id="KW-0808">Transferase</keyword>
<dbReference type="Gene3D" id="3.30.565.10">
    <property type="entry name" value="Histidine kinase-like ATPase, C-terminal domain"/>
    <property type="match status" value="1"/>
</dbReference>
<dbReference type="GO" id="GO:0000155">
    <property type="term" value="F:phosphorelay sensor kinase activity"/>
    <property type="evidence" value="ECO:0007669"/>
    <property type="project" value="InterPro"/>
</dbReference>
<protein>
    <recommendedName>
        <fullName evidence="15">Sensory/regulatory protein RpfC</fullName>
        <ecNumber evidence="3">2.7.13.3</ecNumber>
    </recommendedName>
</protein>
<dbReference type="SMART" id="SM00388">
    <property type="entry name" value="HisKA"/>
    <property type="match status" value="1"/>
</dbReference>
<dbReference type="CDD" id="cd17546">
    <property type="entry name" value="REC_hyHK_CKI1_RcsC-like"/>
    <property type="match status" value="1"/>
</dbReference>
<dbReference type="InterPro" id="IPR005467">
    <property type="entry name" value="His_kinase_dom"/>
</dbReference>
<dbReference type="Gene3D" id="1.20.120.160">
    <property type="entry name" value="HPT domain"/>
    <property type="match status" value="1"/>
</dbReference>
<dbReference type="InterPro" id="IPR036097">
    <property type="entry name" value="HisK_dim/P_sf"/>
</dbReference>
<dbReference type="InterPro" id="IPR001789">
    <property type="entry name" value="Sig_transdc_resp-reg_receiver"/>
</dbReference>
<evidence type="ECO:0000256" key="1">
    <source>
        <dbReference type="ARBA" id="ARBA00000085"/>
    </source>
</evidence>
<feature type="modified residue" description="4-aspartylphosphate" evidence="16">
    <location>
        <position position="764"/>
    </location>
</feature>
<sequence>MNRKNISIVLFTMLVIGSYLFINVGNFKEHNRSSSLSLKQINTLKEINYEFLSTAFFVRESIIRGDYSVNEKVKSLHSSIDKKLFFLKSTMVDQEKTLDTISNLFQKRKKIQFDLLAKPGKGLQKELLKQTDSNTTAFYKVTNSLLSRWEKLEHKKALAINFYSSLFLAVLAFISAIIFINKSVLLFRTQKQLKQTRVNEKQYLEFVENLADAVVATDINRYITFASSKFSKMFGYTTQELIGKNIIELGSSDSIQEMKAHKHELKTSQVPIVSEVLFISKNGKMVWVELKSTKIDPDRRERGFLHTVKDITEARSIKEELKASEKERKKTLNLLLDIFQNLESTIVYVKDLKGTYLLASPSAKKFFGMDPVGKNNYDFFSQLKSTHFEKLDNEVISSRKILKFEYINEENIQPAHFMMVRFPLFDSTGEIYGVGVIANDITEEVQRREELIAAKETAEYSERMQEQFLANMSHEIRTPLNGISGMNRLLLETHLTEQQRDFANSIKTSAINLLDIINGLLDLSKIKAGKMTFETIDFDVLELLDHLNRGFQLNLKQGIQLELNIDLSLPKVLLGDPLQLRQILVNLIGNAIKFTSEGKIVVTITAEKNANGILLKGSVADSGIGISEEKITEIFKPFVQAEAEITRQYGGTGLGLSITKQLLELQGGTIDVSSELDKGSTFSFTLPLGLGDETKVVIKTKEEAISSSSFKGRKFLLVEDQEVNQKLIFNLIKKAGGQIVIAQNGKEAVHILETNNKFDLILMDLHMPEMGGVTATSYIRKTLKLKIPIMAMTASAMKGEREYCLFNGMDEYLSKPFEFTVFYKKINELLGDKLEFTTTDSEITPALYDLGQLAELDDMDYLMEIITTYIETVPVILSQIQEAVYLKNWDDVRSHAHKAKSPVGLFQATALYELLNEIECNAKEKTALNTCSKQAERAIELNNSIVAELKLLKVDC</sequence>
<evidence type="ECO:0000256" key="11">
    <source>
        <dbReference type="ARBA" id="ARBA00022989"/>
    </source>
</evidence>
<dbReference type="InterPro" id="IPR004358">
    <property type="entry name" value="Sig_transdc_His_kin-like_C"/>
</dbReference>
<dbReference type="CDD" id="cd00082">
    <property type="entry name" value="HisKA"/>
    <property type="match status" value="1"/>
</dbReference>
<gene>
    <name evidence="22" type="ORF">NF867_17320</name>
</gene>
<dbReference type="SMART" id="SM00387">
    <property type="entry name" value="HATPase_c"/>
    <property type="match status" value="1"/>
</dbReference>
<feature type="transmembrane region" description="Helical" evidence="17">
    <location>
        <begin position="158"/>
        <end position="180"/>
    </location>
</feature>
<dbReference type="Proteomes" id="UP001155182">
    <property type="component" value="Unassembled WGS sequence"/>
</dbReference>
<keyword evidence="13 17" id="KW-0472">Membrane</keyword>
<evidence type="ECO:0000256" key="14">
    <source>
        <dbReference type="ARBA" id="ARBA00064003"/>
    </source>
</evidence>
<dbReference type="NCBIfam" id="TIGR00229">
    <property type="entry name" value="sensory_box"/>
    <property type="match status" value="1"/>
</dbReference>
<evidence type="ECO:0000256" key="4">
    <source>
        <dbReference type="ARBA" id="ARBA00022475"/>
    </source>
</evidence>
<dbReference type="PANTHER" id="PTHR45339:SF1">
    <property type="entry name" value="HYBRID SIGNAL TRANSDUCTION HISTIDINE KINASE J"/>
    <property type="match status" value="1"/>
</dbReference>
<dbReference type="SUPFAM" id="SSF55874">
    <property type="entry name" value="ATPase domain of HSP90 chaperone/DNA topoisomerase II/histidine kinase"/>
    <property type="match status" value="1"/>
</dbReference>
<evidence type="ECO:0000256" key="10">
    <source>
        <dbReference type="ARBA" id="ARBA00022840"/>
    </source>
</evidence>
<dbReference type="InterPro" id="IPR000700">
    <property type="entry name" value="PAS-assoc_C"/>
</dbReference>
<feature type="domain" description="PAC" evidence="21">
    <location>
        <begin position="272"/>
        <end position="323"/>
    </location>
</feature>
<comment type="subcellular location">
    <subcellularLocation>
        <location evidence="2">Cell membrane</location>
        <topology evidence="2">Multi-pass membrane protein</topology>
    </subcellularLocation>
</comment>
<evidence type="ECO:0000256" key="9">
    <source>
        <dbReference type="ARBA" id="ARBA00022777"/>
    </source>
</evidence>
<keyword evidence="7 17" id="KW-0812">Transmembrane</keyword>
<evidence type="ECO:0000256" key="15">
    <source>
        <dbReference type="ARBA" id="ARBA00068150"/>
    </source>
</evidence>
<feature type="domain" description="Histidine kinase" evidence="18">
    <location>
        <begin position="471"/>
        <end position="690"/>
    </location>
</feature>
<feature type="domain" description="PAS" evidence="20">
    <location>
        <begin position="199"/>
        <end position="247"/>
    </location>
</feature>
<dbReference type="Gene3D" id="1.10.287.130">
    <property type="match status" value="1"/>
</dbReference>
<evidence type="ECO:0000256" key="12">
    <source>
        <dbReference type="ARBA" id="ARBA00023012"/>
    </source>
</evidence>
<dbReference type="FunFam" id="1.10.287.130:FF:000002">
    <property type="entry name" value="Two-component osmosensing histidine kinase"/>
    <property type="match status" value="1"/>
</dbReference>
<keyword evidence="4" id="KW-1003">Cell membrane</keyword>
<evidence type="ECO:0000313" key="23">
    <source>
        <dbReference type="Proteomes" id="UP001155182"/>
    </source>
</evidence>
<dbReference type="InterPro" id="IPR013656">
    <property type="entry name" value="PAS_4"/>
</dbReference>
<dbReference type="GO" id="GO:0005524">
    <property type="term" value="F:ATP binding"/>
    <property type="evidence" value="ECO:0007669"/>
    <property type="project" value="UniProtKB-KW"/>
</dbReference>
<dbReference type="EMBL" id="JAMWYS010000058">
    <property type="protein sequence ID" value="MCO4294625.1"/>
    <property type="molecule type" value="Genomic_DNA"/>
</dbReference>
<dbReference type="AlphaFoldDB" id="A0A9X2JF53"/>
<dbReference type="SMART" id="SM00448">
    <property type="entry name" value="REC"/>
    <property type="match status" value="1"/>
</dbReference>
<evidence type="ECO:0000256" key="13">
    <source>
        <dbReference type="ARBA" id="ARBA00023136"/>
    </source>
</evidence>
<organism evidence="22 23">
    <name type="scientific">Solitalea agri</name>
    <dbReference type="NCBI Taxonomy" id="2953739"/>
    <lineage>
        <taxon>Bacteria</taxon>
        <taxon>Pseudomonadati</taxon>
        <taxon>Bacteroidota</taxon>
        <taxon>Sphingobacteriia</taxon>
        <taxon>Sphingobacteriales</taxon>
        <taxon>Sphingobacteriaceae</taxon>
        <taxon>Solitalea</taxon>
    </lineage>
</organism>
<evidence type="ECO:0000256" key="2">
    <source>
        <dbReference type="ARBA" id="ARBA00004651"/>
    </source>
</evidence>
<dbReference type="Pfam" id="PF00512">
    <property type="entry name" value="HisKA"/>
    <property type="match status" value="1"/>
</dbReference>
<feature type="transmembrane region" description="Helical" evidence="17">
    <location>
        <begin position="6"/>
        <end position="25"/>
    </location>
</feature>
<dbReference type="SUPFAM" id="SSF55785">
    <property type="entry name" value="PYP-like sensor domain (PAS domain)"/>
    <property type="match status" value="2"/>
</dbReference>
<comment type="subunit">
    <text evidence="14">At low DSF concentrations, interacts with RpfF.</text>
</comment>
<dbReference type="PANTHER" id="PTHR45339">
    <property type="entry name" value="HYBRID SIGNAL TRANSDUCTION HISTIDINE KINASE J"/>
    <property type="match status" value="1"/>
</dbReference>
<evidence type="ECO:0000256" key="8">
    <source>
        <dbReference type="ARBA" id="ARBA00022741"/>
    </source>
</evidence>
<evidence type="ECO:0000259" key="21">
    <source>
        <dbReference type="PROSITE" id="PS50113"/>
    </source>
</evidence>
<comment type="caution">
    <text evidence="22">The sequence shown here is derived from an EMBL/GenBank/DDBJ whole genome shotgun (WGS) entry which is preliminary data.</text>
</comment>
<dbReference type="CDD" id="cd00130">
    <property type="entry name" value="PAS"/>
    <property type="match status" value="1"/>
</dbReference>
<dbReference type="Gene3D" id="3.40.50.2300">
    <property type="match status" value="1"/>
</dbReference>
<evidence type="ECO:0000256" key="16">
    <source>
        <dbReference type="PROSITE-ProRule" id="PRU00169"/>
    </source>
</evidence>
<evidence type="ECO:0000256" key="7">
    <source>
        <dbReference type="ARBA" id="ARBA00022692"/>
    </source>
</evidence>
<dbReference type="InterPro" id="IPR035965">
    <property type="entry name" value="PAS-like_dom_sf"/>
</dbReference>
<evidence type="ECO:0000256" key="5">
    <source>
        <dbReference type="ARBA" id="ARBA00022553"/>
    </source>
</evidence>
<evidence type="ECO:0000259" key="20">
    <source>
        <dbReference type="PROSITE" id="PS50112"/>
    </source>
</evidence>
<dbReference type="Gene3D" id="3.30.450.20">
    <property type="entry name" value="PAS domain"/>
    <property type="match status" value="2"/>
</dbReference>
<dbReference type="SUPFAM" id="SSF47226">
    <property type="entry name" value="Histidine-containing phosphotransfer domain, HPT domain"/>
    <property type="match status" value="1"/>
</dbReference>
<dbReference type="EC" id="2.7.13.3" evidence="3"/>
<dbReference type="CDD" id="cd16922">
    <property type="entry name" value="HATPase_EvgS-ArcB-TorS-like"/>
    <property type="match status" value="1"/>
</dbReference>
<dbReference type="GO" id="GO:0005886">
    <property type="term" value="C:plasma membrane"/>
    <property type="evidence" value="ECO:0007669"/>
    <property type="project" value="UniProtKB-SubCell"/>
</dbReference>
<dbReference type="Pfam" id="PF00072">
    <property type="entry name" value="Response_reg"/>
    <property type="match status" value="1"/>
</dbReference>
<dbReference type="InterPro" id="IPR003594">
    <property type="entry name" value="HATPase_dom"/>
</dbReference>
<dbReference type="SUPFAM" id="SSF47384">
    <property type="entry name" value="Homodimeric domain of signal transducing histidine kinase"/>
    <property type="match status" value="1"/>
</dbReference>
<accession>A0A9X2JF53</accession>
<dbReference type="FunFam" id="3.30.565.10:FF:000010">
    <property type="entry name" value="Sensor histidine kinase RcsC"/>
    <property type="match status" value="1"/>
</dbReference>
<dbReference type="Pfam" id="PF02518">
    <property type="entry name" value="HATPase_c"/>
    <property type="match status" value="1"/>
</dbReference>
<evidence type="ECO:0000256" key="17">
    <source>
        <dbReference type="SAM" id="Phobius"/>
    </source>
</evidence>
<dbReference type="PROSITE" id="PS50109">
    <property type="entry name" value="HIS_KIN"/>
    <property type="match status" value="1"/>
</dbReference>
<evidence type="ECO:0000259" key="19">
    <source>
        <dbReference type="PROSITE" id="PS50110"/>
    </source>
</evidence>
<comment type="catalytic activity">
    <reaction evidence="1">
        <text>ATP + protein L-histidine = ADP + protein N-phospho-L-histidine.</text>
        <dbReference type="EC" id="2.7.13.3"/>
    </reaction>
</comment>
<dbReference type="Pfam" id="PF08448">
    <property type="entry name" value="PAS_4"/>
    <property type="match status" value="1"/>
</dbReference>
<dbReference type="SUPFAM" id="SSF52172">
    <property type="entry name" value="CheY-like"/>
    <property type="match status" value="1"/>
</dbReference>
<dbReference type="InterPro" id="IPR000014">
    <property type="entry name" value="PAS"/>
</dbReference>
<dbReference type="InterPro" id="IPR011006">
    <property type="entry name" value="CheY-like_superfamily"/>
</dbReference>
<dbReference type="InterPro" id="IPR036890">
    <property type="entry name" value="HATPase_C_sf"/>
</dbReference>
<dbReference type="PROSITE" id="PS50110">
    <property type="entry name" value="RESPONSE_REGULATORY"/>
    <property type="match status" value="1"/>
</dbReference>
<keyword evidence="10 22" id="KW-0067">ATP-binding</keyword>
<dbReference type="PRINTS" id="PR00344">
    <property type="entry name" value="BCTRLSENSOR"/>
</dbReference>
<reference evidence="22" key="1">
    <citation type="submission" date="2022-06" db="EMBL/GenBank/DDBJ databases">
        <title>Solitalea sp. MAHUQ-68 isolated from rhizospheric soil.</title>
        <authorList>
            <person name="Huq M.A."/>
        </authorList>
    </citation>
    <scope>NUCLEOTIDE SEQUENCE</scope>
    <source>
        <strain evidence="22">MAHUQ-68</strain>
    </source>
</reference>
<evidence type="ECO:0000256" key="3">
    <source>
        <dbReference type="ARBA" id="ARBA00012438"/>
    </source>
</evidence>
<dbReference type="InterPro" id="IPR036641">
    <property type="entry name" value="HPT_dom_sf"/>
</dbReference>
<feature type="domain" description="Response regulatory" evidence="19">
    <location>
        <begin position="714"/>
        <end position="830"/>
    </location>
</feature>
<dbReference type="Pfam" id="PF13426">
    <property type="entry name" value="PAS_9"/>
    <property type="match status" value="1"/>
</dbReference>
<dbReference type="InterPro" id="IPR003661">
    <property type="entry name" value="HisK_dim/P_dom"/>
</dbReference>
<keyword evidence="8" id="KW-0547">Nucleotide-binding</keyword>
<evidence type="ECO:0000256" key="6">
    <source>
        <dbReference type="ARBA" id="ARBA00022679"/>
    </source>
</evidence>
<dbReference type="SMART" id="SM00091">
    <property type="entry name" value="PAS"/>
    <property type="match status" value="2"/>
</dbReference>
<keyword evidence="12" id="KW-0902">Two-component regulatory system</keyword>
<evidence type="ECO:0000259" key="18">
    <source>
        <dbReference type="PROSITE" id="PS50109"/>
    </source>
</evidence>
<name>A0A9X2JF53_9SPHI</name>
<evidence type="ECO:0000313" key="22">
    <source>
        <dbReference type="EMBL" id="MCO4294625.1"/>
    </source>
</evidence>
<keyword evidence="11 17" id="KW-1133">Transmembrane helix</keyword>